<evidence type="ECO:0000256" key="1">
    <source>
        <dbReference type="SAM" id="MobiDB-lite"/>
    </source>
</evidence>
<proteinExistence type="predicted"/>
<dbReference type="EMBL" id="LR796975">
    <property type="protein sequence ID" value="CAB4179188.1"/>
    <property type="molecule type" value="Genomic_DNA"/>
</dbReference>
<sequence length="231" mass="25826">MDVENDNAQDLAQDLSLSQEPEAQQEKLVPQSQVSSALRYEREKAYEKGKREEAARHEAMANAKRESQQAYAGQGYSQEEMRKVAQEEAVRYLKEQQQQAHTQQTVSAFVNKIEAATEKHPELKNQLSSIDFDSFAPIAALATDLDNTADIIAHIVGDPMKTANLLTLIDKQPQKAAQAIYEISNSLKQNDQAQKLNTQASEPFGLIQRSGQSGMGDESSFSVSDFRKMYR</sequence>
<dbReference type="EMBL" id="LR796809">
    <property type="protein sequence ID" value="CAB4167808.1"/>
    <property type="molecule type" value="Genomic_DNA"/>
</dbReference>
<evidence type="ECO:0000313" key="7">
    <source>
        <dbReference type="EMBL" id="CAB4220443.1"/>
    </source>
</evidence>
<evidence type="ECO:0000313" key="2">
    <source>
        <dbReference type="EMBL" id="CAB4148782.1"/>
    </source>
</evidence>
<organism evidence="7">
    <name type="scientific">uncultured Caudovirales phage</name>
    <dbReference type="NCBI Taxonomy" id="2100421"/>
    <lineage>
        <taxon>Viruses</taxon>
        <taxon>Duplodnaviria</taxon>
        <taxon>Heunggongvirae</taxon>
        <taxon>Uroviricota</taxon>
        <taxon>Caudoviricetes</taxon>
        <taxon>Peduoviridae</taxon>
        <taxon>Maltschvirus</taxon>
        <taxon>Maltschvirus maltsch</taxon>
    </lineage>
</organism>
<evidence type="ECO:0000313" key="6">
    <source>
        <dbReference type="EMBL" id="CAB4188437.1"/>
    </source>
</evidence>
<feature type="region of interest" description="Disordered" evidence="1">
    <location>
        <begin position="1"/>
        <end position="77"/>
    </location>
</feature>
<evidence type="ECO:0000313" key="5">
    <source>
        <dbReference type="EMBL" id="CAB4179188.1"/>
    </source>
</evidence>
<accession>A0A6J5SY64</accession>
<evidence type="ECO:0000313" key="4">
    <source>
        <dbReference type="EMBL" id="CAB4173581.1"/>
    </source>
</evidence>
<evidence type="ECO:0000313" key="3">
    <source>
        <dbReference type="EMBL" id="CAB4167808.1"/>
    </source>
</evidence>
<reference evidence="7" key="1">
    <citation type="submission" date="2020-05" db="EMBL/GenBank/DDBJ databases">
        <authorList>
            <person name="Chiriac C."/>
            <person name="Salcher M."/>
            <person name="Ghai R."/>
            <person name="Kavagutti S V."/>
        </authorList>
    </citation>
    <scope>NUCLEOTIDE SEQUENCE</scope>
</reference>
<gene>
    <name evidence="5" type="ORF">UFOVP1026_39</name>
    <name evidence="6" type="ORF">UFOVP1180_23</name>
    <name evidence="7" type="ORF">UFOVP1629_33</name>
    <name evidence="2" type="ORF">UFOVP527_29</name>
    <name evidence="3" type="ORF">UFOVP855_52</name>
    <name evidence="4" type="ORF">UFOVP954_22</name>
</gene>
<name>A0A6J5SY64_9CAUD</name>
<dbReference type="EMBL" id="LR796903">
    <property type="protein sequence ID" value="CAB4173581.1"/>
    <property type="molecule type" value="Genomic_DNA"/>
</dbReference>
<feature type="compositionally biased region" description="Polar residues" evidence="1">
    <location>
        <begin position="68"/>
        <end position="77"/>
    </location>
</feature>
<dbReference type="EMBL" id="LR797494">
    <property type="protein sequence ID" value="CAB4220443.1"/>
    <property type="molecule type" value="Genomic_DNA"/>
</dbReference>
<dbReference type="EMBL" id="LR797123">
    <property type="protein sequence ID" value="CAB4188437.1"/>
    <property type="molecule type" value="Genomic_DNA"/>
</dbReference>
<feature type="region of interest" description="Disordered" evidence="1">
    <location>
        <begin position="200"/>
        <end position="231"/>
    </location>
</feature>
<protein>
    <submittedName>
        <fullName evidence="7">Uncharacterized protein</fullName>
    </submittedName>
</protein>
<feature type="compositionally biased region" description="Polar residues" evidence="1">
    <location>
        <begin position="8"/>
        <end position="22"/>
    </location>
</feature>
<dbReference type="EMBL" id="LR796511">
    <property type="protein sequence ID" value="CAB4148782.1"/>
    <property type="molecule type" value="Genomic_DNA"/>
</dbReference>
<feature type="compositionally biased region" description="Basic and acidic residues" evidence="1">
    <location>
        <begin position="39"/>
        <end position="67"/>
    </location>
</feature>